<reference evidence="5" key="1">
    <citation type="journal article" date="2016" name="Front. Microbiol.">
        <title>Molecular Keys to the Janthinobacterium and Duganella spp. Interaction with the Plant Pathogen Fusarium graminearum.</title>
        <authorList>
            <person name="Haack F.S."/>
            <person name="Poehlein A."/>
            <person name="Kroger C."/>
            <person name="Voigt C.A."/>
            <person name="Piepenbring M."/>
            <person name="Bode H.B."/>
            <person name="Daniel R."/>
            <person name="Schafer W."/>
            <person name="Streit W.R."/>
        </authorList>
    </citation>
    <scope>NUCLEOTIDE SEQUENCE [LARGE SCALE GENOMIC DNA]</scope>
    <source>
        <strain evidence="5">T54</strain>
    </source>
</reference>
<organism evidence="4 5">
    <name type="scientific">Duganella phyllosphaerae</name>
    <dbReference type="NCBI Taxonomy" id="762836"/>
    <lineage>
        <taxon>Bacteria</taxon>
        <taxon>Pseudomonadati</taxon>
        <taxon>Pseudomonadota</taxon>
        <taxon>Betaproteobacteria</taxon>
        <taxon>Burkholderiales</taxon>
        <taxon>Oxalobacteraceae</taxon>
        <taxon>Telluria group</taxon>
        <taxon>Duganella</taxon>
    </lineage>
</organism>
<evidence type="ECO:0000256" key="2">
    <source>
        <dbReference type="SAM" id="Phobius"/>
    </source>
</evidence>
<feature type="transmembrane region" description="Helical" evidence="2">
    <location>
        <begin position="216"/>
        <end position="235"/>
    </location>
</feature>
<feature type="compositionally biased region" description="Acidic residues" evidence="1">
    <location>
        <begin position="322"/>
        <end position="335"/>
    </location>
</feature>
<evidence type="ECO:0000313" key="5">
    <source>
        <dbReference type="Proteomes" id="UP000175989"/>
    </source>
</evidence>
<keyword evidence="2" id="KW-0812">Transmembrane</keyword>
<sequence length="335" mass="36080">MSAPYFIEILARNGDVLHRHKVADLPIRIGRGYDNDVILDDAHSAASHAMVDLDDNGKLLLRDLGSKNGTFAHGKRANGAGVTVEGNTVVRLGHTRLRIRAADYPVPAEVADTTMHGWEGTVPAAIGLALIAVFSCLETWISDIEPFALIRYLLVLASSLGLGLLWAGAWGLANRLFGSHARMGRHLFILGSGLAAVFAWRALGSLVAYAWSAEVFTRYGSLVTLAIVCAMLFFHLITIKPHHPRRFAITAWVMLVVGAALSLLNNAQSTGRTSDELYMSVLLPPEVRQSPDRNLDQFLSNAAKLKQGADAARARSVTDGFGDGDDDSGDGEVTD</sequence>
<dbReference type="PATRIC" id="fig|762836.4.peg.3967"/>
<dbReference type="SUPFAM" id="SSF49879">
    <property type="entry name" value="SMAD/FHA domain"/>
    <property type="match status" value="1"/>
</dbReference>
<feature type="region of interest" description="Disordered" evidence="1">
    <location>
        <begin position="308"/>
        <end position="335"/>
    </location>
</feature>
<protein>
    <submittedName>
        <fullName evidence="4">FHA domain protein</fullName>
    </submittedName>
</protein>
<dbReference type="AlphaFoldDB" id="A0A1E7WER7"/>
<proteinExistence type="predicted"/>
<evidence type="ECO:0000256" key="1">
    <source>
        <dbReference type="SAM" id="MobiDB-lite"/>
    </source>
</evidence>
<keyword evidence="2" id="KW-1133">Transmembrane helix</keyword>
<dbReference type="OrthoDB" id="5762105at2"/>
<dbReference type="EMBL" id="LROM01000106">
    <property type="protein sequence ID" value="OEZ96757.1"/>
    <property type="molecule type" value="Genomic_DNA"/>
</dbReference>
<gene>
    <name evidence="4" type="ORF">DUPY_38450</name>
</gene>
<feature type="transmembrane region" description="Helical" evidence="2">
    <location>
        <begin position="147"/>
        <end position="167"/>
    </location>
</feature>
<accession>A0A1E7WER7</accession>
<comment type="caution">
    <text evidence="4">The sequence shown here is derived from an EMBL/GenBank/DDBJ whole genome shotgun (WGS) entry which is preliminary data.</text>
</comment>
<keyword evidence="2" id="KW-0472">Membrane</keyword>
<evidence type="ECO:0000259" key="3">
    <source>
        <dbReference type="PROSITE" id="PS50006"/>
    </source>
</evidence>
<feature type="transmembrane region" description="Helical" evidence="2">
    <location>
        <begin position="122"/>
        <end position="141"/>
    </location>
</feature>
<dbReference type="PROSITE" id="PS50006">
    <property type="entry name" value="FHA_DOMAIN"/>
    <property type="match status" value="1"/>
</dbReference>
<dbReference type="Proteomes" id="UP000175989">
    <property type="component" value="Unassembled WGS sequence"/>
</dbReference>
<feature type="transmembrane region" description="Helical" evidence="2">
    <location>
        <begin position="247"/>
        <end position="264"/>
    </location>
</feature>
<dbReference type="InterPro" id="IPR000253">
    <property type="entry name" value="FHA_dom"/>
</dbReference>
<feature type="domain" description="FHA" evidence="3">
    <location>
        <begin position="27"/>
        <end position="77"/>
    </location>
</feature>
<dbReference type="SMART" id="SM00240">
    <property type="entry name" value="FHA"/>
    <property type="match status" value="1"/>
</dbReference>
<keyword evidence="5" id="KW-1185">Reference proteome</keyword>
<dbReference type="Pfam" id="PF00498">
    <property type="entry name" value="FHA"/>
    <property type="match status" value="1"/>
</dbReference>
<dbReference type="Gene3D" id="2.60.200.20">
    <property type="match status" value="1"/>
</dbReference>
<dbReference type="RefSeq" id="WP_070250177.1">
    <property type="nucleotide sequence ID" value="NZ_LROM01000106.1"/>
</dbReference>
<dbReference type="InterPro" id="IPR008984">
    <property type="entry name" value="SMAD_FHA_dom_sf"/>
</dbReference>
<evidence type="ECO:0000313" key="4">
    <source>
        <dbReference type="EMBL" id="OEZ96757.1"/>
    </source>
</evidence>
<feature type="transmembrane region" description="Helical" evidence="2">
    <location>
        <begin position="187"/>
        <end position="210"/>
    </location>
</feature>
<dbReference type="CDD" id="cd00060">
    <property type="entry name" value="FHA"/>
    <property type="match status" value="1"/>
</dbReference>
<name>A0A1E7WER7_9BURK</name>